<proteinExistence type="predicted"/>
<dbReference type="AlphaFoldDB" id="A0A9J6GK69"/>
<dbReference type="EMBL" id="JABSTR010000007">
    <property type="protein sequence ID" value="KAH9374796.1"/>
    <property type="molecule type" value="Genomic_DNA"/>
</dbReference>
<dbReference type="InterPro" id="IPR012337">
    <property type="entry name" value="RNaseH-like_sf"/>
</dbReference>
<gene>
    <name evidence="1" type="ORF">HPB48_019031</name>
</gene>
<dbReference type="SUPFAM" id="SSF53098">
    <property type="entry name" value="Ribonuclease H-like"/>
    <property type="match status" value="1"/>
</dbReference>
<name>A0A9J6GK69_HAELO</name>
<reference evidence="1 2" key="1">
    <citation type="journal article" date="2020" name="Cell">
        <title>Large-Scale Comparative Analyses of Tick Genomes Elucidate Their Genetic Diversity and Vector Capacities.</title>
        <authorList>
            <consortium name="Tick Genome and Microbiome Consortium (TIGMIC)"/>
            <person name="Jia N."/>
            <person name="Wang J."/>
            <person name="Shi W."/>
            <person name="Du L."/>
            <person name="Sun Y."/>
            <person name="Zhan W."/>
            <person name="Jiang J.F."/>
            <person name="Wang Q."/>
            <person name="Zhang B."/>
            <person name="Ji P."/>
            <person name="Bell-Sakyi L."/>
            <person name="Cui X.M."/>
            <person name="Yuan T.T."/>
            <person name="Jiang B.G."/>
            <person name="Yang W.F."/>
            <person name="Lam T.T."/>
            <person name="Chang Q.C."/>
            <person name="Ding S.J."/>
            <person name="Wang X.J."/>
            <person name="Zhu J.G."/>
            <person name="Ruan X.D."/>
            <person name="Zhao L."/>
            <person name="Wei J.T."/>
            <person name="Ye R.Z."/>
            <person name="Que T.C."/>
            <person name="Du C.H."/>
            <person name="Zhou Y.H."/>
            <person name="Cheng J.X."/>
            <person name="Dai P.F."/>
            <person name="Guo W.B."/>
            <person name="Han X.H."/>
            <person name="Huang E.J."/>
            <person name="Li L.F."/>
            <person name="Wei W."/>
            <person name="Gao Y.C."/>
            <person name="Liu J.Z."/>
            <person name="Shao H.Z."/>
            <person name="Wang X."/>
            <person name="Wang C.C."/>
            <person name="Yang T.C."/>
            <person name="Huo Q.B."/>
            <person name="Li W."/>
            <person name="Chen H.Y."/>
            <person name="Chen S.E."/>
            <person name="Zhou L.G."/>
            <person name="Ni X.B."/>
            <person name="Tian J.H."/>
            <person name="Sheng Y."/>
            <person name="Liu T."/>
            <person name="Pan Y.S."/>
            <person name="Xia L.Y."/>
            <person name="Li J."/>
            <person name="Zhao F."/>
            <person name="Cao W.C."/>
        </authorList>
    </citation>
    <scope>NUCLEOTIDE SEQUENCE [LARGE SCALE GENOMIC DNA]</scope>
    <source>
        <strain evidence="1">HaeL-2018</strain>
    </source>
</reference>
<keyword evidence="2" id="KW-1185">Reference proteome</keyword>
<dbReference type="VEuPathDB" id="VectorBase:HLOH_064493"/>
<dbReference type="Proteomes" id="UP000821853">
    <property type="component" value="Chromosome 5"/>
</dbReference>
<protein>
    <submittedName>
        <fullName evidence="1">Uncharacterized protein</fullName>
    </submittedName>
</protein>
<sequence length="209" mass="23500">MQCKTSTALQPQLLWLPNHLKQHLAAVEEYREISAGVPGTDQSMLLCCAEPGLEKKTPALHNKMASMVKLWVSRIGCPKLPPITMHYIFTRLYDDTWKKAKAELLSGFKRGTTAAAFTIDMWTLCANKSYVSITCPFAKPTFQMERFPPNTRYMAASHSAGNMAELLGEKCNGWETPDKCHKYIVTDNGCNIRAEVRRLQWALLTPCSS</sequence>
<comment type="caution">
    <text evidence="1">The sequence shown here is derived from an EMBL/GenBank/DDBJ whole genome shotgun (WGS) entry which is preliminary data.</text>
</comment>
<evidence type="ECO:0000313" key="1">
    <source>
        <dbReference type="EMBL" id="KAH9374796.1"/>
    </source>
</evidence>
<organism evidence="1 2">
    <name type="scientific">Haemaphysalis longicornis</name>
    <name type="common">Bush tick</name>
    <dbReference type="NCBI Taxonomy" id="44386"/>
    <lineage>
        <taxon>Eukaryota</taxon>
        <taxon>Metazoa</taxon>
        <taxon>Ecdysozoa</taxon>
        <taxon>Arthropoda</taxon>
        <taxon>Chelicerata</taxon>
        <taxon>Arachnida</taxon>
        <taxon>Acari</taxon>
        <taxon>Parasitiformes</taxon>
        <taxon>Ixodida</taxon>
        <taxon>Ixodoidea</taxon>
        <taxon>Ixodidae</taxon>
        <taxon>Haemaphysalinae</taxon>
        <taxon>Haemaphysalis</taxon>
    </lineage>
</organism>
<accession>A0A9J6GK69</accession>
<dbReference type="OrthoDB" id="6513808at2759"/>
<evidence type="ECO:0000313" key="2">
    <source>
        <dbReference type="Proteomes" id="UP000821853"/>
    </source>
</evidence>